<reference evidence="1 2" key="1">
    <citation type="submission" date="2018-08" db="EMBL/GenBank/DDBJ databases">
        <title>A genome reference for cultivated species of the human gut microbiota.</title>
        <authorList>
            <person name="Zou Y."/>
            <person name="Xue W."/>
            <person name="Luo G."/>
        </authorList>
    </citation>
    <scope>NUCLEOTIDE SEQUENCE [LARGE SCALE GENOMIC DNA]</scope>
    <source>
        <strain evidence="1 2">AM18-6</strain>
    </source>
</reference>
<name>A0A396BUU2_BACFG</name>
<dbReference type="EMBL" id="QRJE01000032">
    <property type="protein sequence ID" value="RHH07909.1"/>
    <property type="molecule type" value="Genomic_DNA"/>
</dbReference>
<evidence type="ECO:0000313" key="2">
    <source>
        <dbReference type="Proteomes" id="UP000266644"/>
    </source>
</evidence>
<organism evidence="1 2">
    <name type="scientific">Bacteroides fragilis</name>
    <dbReference type="NCBI Taxonomy" id="817"/>
    <lineage>
        <taxon>Bacteria</taxon>
        <taxon>Pseudomonadati</taxon>
        <taxon>Bacteroidota</taxon>
        <taxon>Bacteroidia</taxon>
        <taxon>Bacteroidales</taxon>
        <taxon>Bacteroidaceae</taxon>
        <taxon>Bacteroides</taxon>
    </lineage>
</organism>
<dbReference type="GO" id="GO:0033104">
    <property type="term" value="C:type VI protein secretion system complex"/>
    <property type="evidence" value="ECO:0007669"/>
    <property type="project" value="InterPro"/>
</dbReference>
<sequence>MDNSISACMRLKNSNEASPNKEEQEYRIQSFGYQIDHNPKTKNMEGKAELTRVNITIAGFPDMDFIWWIFDIYRLYDGIIKLFHNKKTPIENIAFKKARCIELSISYRINRPDEVVTTLSIHTNGIITENIEYQKK</sequence>
<gene>
    <name evidence="1" type="ORF">DW228_18420</name>
</gene>
<evidence type="ECO:0000313" key="1">
    <source>
        <dbReference type="EMBL" id="RHH07909.1"/>
    </source>
</evidence>
<dbReference type="Proteomes" id="UP000266644">
    <property type="component" value="Unassembled WGS sequence"/>
</dbReference>
<proteinExistence type="predicted"/>
<dbReference type="RefSeq" id="WP_147399806.1">
    <property type="nucleotide sequence ID" value="NZ_JAQDYY010000019.1"/>
</dbReference>
<comment type="caution">
    <text evidence="1">The sequence shown here is derived from an EMBL/GenBank/DDBJ whole genome shotgun (WGS) entry which is preliminary data.</text>
</comment>
<protein>
    <recommendedName>
        <fullName evidence="3">Type VI secretion system needle protein Hcp</fullName>
    </recommendedName>
</protein>
<dbReference type="Pfam" id="PF17642">
    <property type="entry name" value="TssD"/>
    <property type="match status" value="1"/>
</dbReference>
<dbReference type="AlphaFoldDB" id="A0A396BUU2"/>
<accession>A0A396BUU2</accession>
<evidence type="ECO:0008006" key="3">
    <source>
        <dbReference type="Google" id="ProtNLM"/>
    </source>
</evidence>
<dbReference type="InterPro" id="IPR041408">
    <property type="entry name" value="Hcp_Tssd"/>
</dbReference>